<feature type="transmembrane region" description="Helical" evidence="1">
    <location>
        <begin position="74"/>
        <end position="89"/>
    </location>
</feature>
<gene>
    <name evidence="2" type="ORF">A2527_13610</name>
</gene>
<feature type="transmembrane region" description="Helical" evidence="1">
    <location>
        <begin position="95"/>
        <end position="117"/>
    </location>
</feature>
<dbReference type="STRING" id="1817772.A2527_13610"/>
<feature type="transmembrane region" description="Helical" evidence="1">
    <location>
        <begin position="43"/>
        <end position="62"/>
    </location>
</feature>
<comment type="caution">
    <text evidence="2">The sequence shown here is derived from an EMBL/GenBank/DDBJ whole genome shotgun (WGS) entry which is preliminary data.</text>
</comment>
<reference evidence="2 3" key="1">
    <citation type="journal article" date="2016" name="Nat. Commun.">
        <title>Thousands of microbial genomes shed light on interconnected biogeochemical processes in an aquifer system.</title>
        <authorList>
            <person name="Anantharaman K."/>
            <person name="Brown C.T."/>
            <person name="Hug L.A."/>
            <person name="Sharon I."/>
            <person name="Castelle C.J."/>
            <person name="Probst A.J."/>
            <person name="Thomas B.C."/>
            <person name="Singh A."/>
            <person name="Wilkins M.J."/>
            <person name="Karaoz U."/>
            <person name="Brodie E.L."/>
            <person name="Williams K.H."/>
            <person name="Hubbard S.S."/>
            <person name="Banfield J.F."/>
        </authorList>
    </citation>
    <scope>NUCLEOTIDE SEQUENCE [LARGE SCALE GENOMIC DNA]</scope>
</reference>
<sequence length="127" mass="14368">MAEKKLDRGIVRWLRIGVRSAHILAFSLYLGGVFWGINSEQLSLYLAFVGITGTAMMGLFFLQKINWLLQNRGLVILAKILILLCIPFFENYRFYALTGILIGSSLIAHAPSTVRYYSILLGKRLDN</sequence>
<dbReference type="AlphaFoldDB" id="A0A1F6G593"/>
<evidence type="ECO:0000313" key="2">
    <source>
        <dbReference type="EMBL" id="OGG93278.1"/>
    </source>
</evidence>
<evidence type="ECO:0000313" key="3">
    <source>
        <dbReference type="Proteomes" id="UP000178449"/>
    </source>
</evidence>
<keyword evidence="1" id="KW-1133">Transmembrane helix</keyword>
<keyword evidence="1" id="KW-0812">Transmembrane</keyword>
<keyword evidence="1" id="KW-0472">Membrane</keyword>
<proteinExistence type="predicted"/>
<accession>A0A1F6G593</accession>
<dbReference type="Proteomes" id="UP000178449">
    <property type="component" value="Unassembled WGS sequence"/>
</dbReference>
<organism evidence="2 3">
    <name type="scientific">Candidatus Lambdaproteobacteria bacterium RIFOXYD2_FULL_50_16</name>
    <dbReference type="NCBI Taxonomy" id="1817772"/>
    <lineage>
        <taxon>Bacteria</taxon>
        <taxon>Pseudomonadati</taxon>
        <taxon>Pseudomonadota</taxon>
        <taxon>Candidatus Lambdaproteobacteria</taxon>
    </lineage>
</organism>
<name>A0A1F6G593_9PROT</name>
<feature type="transmembrane region" description="Helical" evidence="1">
    <location>
        <begin position="21"/>
        <end position="37"/>
    </location>
</feature>
<protein>
    <submittedName>
        <fullName evidence="2">Uncharacterized protein</fullName>
    </submittedName>
</protein>
<dbReference type="EMBL" id="MFNE01000052">
    <property type="protein sequence ID" value="OGG93278.1"/>
    <property type="molecule type" value="Genomic_DNA"/>
</dbReference>
<evidence type="ECO:0000256" key="1">
    <source>
        <dbReference type="SAM" id="Phobius"/>
    </source>
</evidence>